<dbReference type="SUPFAM" id="SSF52047">
    <property type="entry name" value="RNI-like"/>
    <property type="match status" value="1"/>
</dbReference>
<dbReference type="PANTHER" id="PTHR45712">
    <property type="entry name" value="AGAP008170-PA"/>
    <property type="match status" value="1"/>
</dbReference>
<proteinExistence type="predicted"/>
<dbReference type="Proteomes" id="UP000253472">
    <property type="component" value="Unassembled WGS sequence"/>
</dbReference>
<keyword evidence="1" id="KW-0433">Leucine-rich repeat</keyword>
<reference evidence="3 4" key="1">
    <citation type="submission" date="2018-06" db="EMBL/GenBank/DDBJ databases">
        <title>Whole genome sequencing of Candida tropicalis (genome annotated by CSBL at Korea University).</title>
        <authorList>
            <person name="Ahn J."/>
        </authorList>
    </citation>
    <scope>NUCLEOTIDE SEQUENCE [LARGE SCALE GENOMIC DNA]</scope>
    <source>
        <strain evidence="3 4">ATCC 20962</strain>
    </source>
</reference>
<comment type="caution">
    <text evidence="3">The sequence shown here is derived from an EMBL/GenBank/DDBJ whole genome shotgun (WGS) entry which is preliminary data.</text>
</comment>
<gene>
    <name evidence="3" type="primary">slrP_4</name>
    <name evidence="3" type="ORF">Cantr_06908</name>
</gene>
<sequence>MGRLDAAYPQLERLAIRIGRDERLLDLPPTLNYLTIPDFALVFGDSDLEEDVNFRTRLAFPSDLRGLHITGHGVSGKRLMLDFETNDFAKLRMLHIDNIDTWQVFGAFPQSLTCLVLDSTPVIDFEQLENLKVLHKLVLKRLPGMDQDIYKFPASLTLLTIRGCGLKKGIFDAPKLKTMHLEHNNLHEANVDNFRVPDSVEELRVTNCNISEITFELPRRLEALNMSHNGLRTFRDLPETLQYLLSDENSFKKDVEPSVFPLGLKYLSIPNSSINENWIRKLNLCKCSELQHLDLLGNAITRIDLRYLPRSLVVLDLSDNQLRTLPKNARRLAKLEVLKLSFNSIVSNSICEQKARGPLFGDSLKRIHLWYNRPRLSSSATIALENELLSKPFVEELDVELPALWRRY</sequence>
<organism evidence="3 4">
    <name type="scientific">Candida viswanathii</name>
    <dbReference type="NCBI Taxonomy" id="5486"/>
    <lineage>
        <taxon>Eukaryota</taxon>
        <taxon>Fungi</taxon>
        <taxon>Dikarya</taxon>
        <taxon>Ascomycota</taxon>
        <taxon>Saccharomycotina</taxon>
        <taxon>Pichiomycetes</taxon>
        <taxon>Debaryomycetaceae</taxon>
        <taxon>Candida/Lodderomyces clade</taxon>
        <taxon>Candida</taxon>
    </lineage>
</organism>
<keyword evidence="4" id="KW-1185">Reference proteome</keyword>
<dbReference type="InterPro" id="IPR001611">
    <property type="entry name" value="Leu-rich_rpt"/>
</dbReference>
<evidence type="ECO:0000256" key="1">
    <source>
        <dbReference type="ARBA" id="ARBA00022614"/>
    </source>
</evidence>
<evidence type="ECO:0000313" key="3">
    <source>
        <dbReference type="EMBL" id="RCK57516.1"/>
    </source>
</evidence>
<dbReference type="Gene3D" id="3.80.10.10">
    <property type="entry name" value="Ribonuclease Inhibitor"/>
    <property type="match status" value="2"/>
</dbReference>
<keyword evidence="2" id="KW-0677">Repeat</keyword>
<evidence type="ECO:0000313" key="4">
    <source>
        <dbReference type="Proteomes" id="UP000253472"/>
    </source>
</evidence>
<dbReference type="Pfam" id="PF13855">
    <property type="entry name" value="LRR_8"/>
    <property type="match status" value="1"/>
</dbReference>
<dbReference type="PROSITE" id="PS51450">
    <property type="entry name" value="LRR"/>
    <property type="match status" value="2"/>
</dbReference>
<dbReference type="STRING" id="5486.A0A367XV67"/>
<dbReference type="PANTHER" id="PTHR45712:SF22">
    <property type="entry name" value="INSULIN-LIKE GROWTH FACTOR-BINDING PROTEIN COMPLEX ACID LABILE SUBUNIT"/>
    <property type="match status" value="1"/>
</dbReference>
<accession>A0A367XV67</accession>
<dbReference type="InterPro" id="IPR032675">
    <property type="entry name" value="LRR_dom_sf"/>
</dbReference>
<protein>
    <submittedName>
        <fullName evidence="3">E3 ubiquitin-protein ligase SlrP</fullName>
    </submittedName>
</protein>
<dbReference type="OrthoDB" id="4090081at2759"/>
<dbReference type="InterPro" id="IPR050333">
    <property type="entry name" value="SLRP"/>
</dbReference>
<dbReference type="AlphaFoldDB" id="A0A367XV67"/>
<name>A0A367XV67_9ASCO</name>
<dbReference type="EMBL" id="QLNQ01000028">
    <property type="protein sequence ID" value="RCK57516.1"/>
    <property type="molecule type" value="Genomic_DNA"/>
</dbReference>
<evidence type="ECO:0000256" key="2">
    <source>
        <dbReference type="ARBA" id="ARBA00022737"/>
    </source>
</evidence>